<sequence>MIFETHNFIQSLPDSFSWLREKTEALACSDEDFEKSPAFREIKGEISRNLILAKSCFSRAGEMLIARGLSGLVSKWKLEMEALEALNRGFETLPFDEFGRLVSNVKFSSRNTFLV</sequence>
<reference evidence="1" key="1">
    <citation type="submission" date="2019-08" db="EMBL/GenBank/DDBJ databases">
        <authorList>
            <person name="Kucharzyk K."/>
            <person name="Murdoch R.W."/>
            <person name="Higgins S."/>
            <person name="Loffler F."/>
        </authorList>
    </citation>
    <scope>NUCLEOTIDE SEQUENCE</scope>
</reference>
<proteinExistence type="predicted"/>
<dbReference type="EMBL" id="VSSQ01067699">
    <property type="protein sequence ID" value="MPN20046.1"/>
    <property type="molecule type" value="Genomic_DNA"/>
</dbReference>
<gene>
    <name evidence="1" type="ORF">SDC9_167422</name>
</gene>
<comment type="caution">
    <text evidence="1">The sequence shown here is derived from an EMBL/GenBank/DDBJ whole genome shotgun (WGS) entry which is preliminary data.</text>
</comment>
<organism evidence="1">
    <name type="scientific">bioreactor metagenome</name>
    <dbReference type="NCBI Taxonomy" id="1076179"/>
    <lineage>
        <taxon>unclassified sequences</taxon>
        <taxon>metagenomes</taxon>
        <taxon>ecological metagenomes</taxon>
    </lineage>
</organism>
<dbReference type="Gene3D" id="1.10.274.50">
    <property type="match status" value="1"/>
</dbReference>
<protein>
    <submittedName>
        <fullName evidence="1">Uncharacterized protein</fullName>
    </submittedName>
</protein>
<evidence type="ECO:0000313" key="1">
    <source>
        <dbReference type="EMBL" id="MPN20046.1"/>
    </source>
</evidence>
<name>A0A645G1K6_9ZZZZ</name>
<accession>A0A645G1K6</accession>
<dbReference type="AlphaFoldDB" id="A0A645G1K6"/>